<evidence type="ECO:0000313" key="8">
    <source>
        <dbReference type="Proteomes" id="UP001165583"/>
    </source>
</evidence>
<dbReference type="SUPFAM" id="SSF56349">
    <property type="entry name" value="DNA breaking-rejoining enzymes"/>
    <property type="match status" value="1"/>
</dbReference>
<dbReference type="EMBL" id="JANZXA010000010">
    <property type="protein sequence ID" value="MCT2400863.1"/>
    <property type="molecule type" value="Genomic_DNA"/>
</dbReference>
<dbReference type="InterPro" id="IPR053876">
    <property type="entry name" value="Phage_int_M"/>
</dbReference>
<proteinExistence type="predicted"/>
<dbReference type="PROSITE" id="PS51900">
    <property type="entry name" value="CB"/>
    <property type="match status" value="1"/>
</dbReference>
<evidence type="ECO:0000259" key="6">
    <source>
        <dbReference type="PROSITE" id="PS51900"/>
    </source>
</evidence>
<protein>
    <submittedName>
        <fullName evidence="7">Site-specific integrase</fullName>
    </submittedName>
</protein>
<dbReference type="InterPro" id="IPR050090">
    <property type="entry name" value="Tyrosine_recombinase_XerCD"/>
</dbReference>
<dbReference type="Gene3D" id="1.10.150.130">
    <property type="match status" value="1"/>
</dbReference>
<evidence type="ECO:0000256" key="4">
    <source>
        <dbReference type="PROSITE-ProRule" id="PRU01248"/>
    </source>
</evidence>
<dbReference type="InterPro" id="IPR013762">
    <property type="entry name" value="Integrase-like_cat_sf"/>
</dbReference>
<name>A0ABT2I7R9_9SPHN</name>
<organism evidence="7 8">
    <name type="scientific">Novosphingobium mangrovi</name>
    <name type="common">ex Huang et al. 2023</name>
    <dbReference type="NCBI Taxonomy" id="2976432"/>
    <lineage>
        <taxon>Bacteria</taxon>
        <taxon>Pseudomonadati</taxon>
        <taxon>Pseudomonadota</taxon>
        <taxon>Alphaproteobacteria</taxon>
        <taxon>Sphingomonadales</taxon>
        <taxon>Sphingomonadaceae</taxon>
        <taxon>Novosphingobium</taxon>
    </lineage>
</organism>
<dbReference type="PROSITE" id="PS51898">
    <property type="entry name" value="TYR_RECOMBINASE"/>
    <property type="match status" value="1"/>
</dbReference>
<dbReference type="InterPro" id="IPR010998">
    <property type="entry name" value="Integrase_recombinase_N"/>
</dbReference>
<feature type="domain" description="Tyr recombinase" evidence="5">
    <location>
        <begin position="176"/>
        <end position="368"/>
    </location>
</feature>
<dbReference type="Pfam" id="PF22022">
    <property type="entry name" value="Phage_int_M"/>
    <property type="match status" value="1"/>
</dbReference>
<dbReference type="Pfam" id="PF00589">
    <property type="entry name" value="Phage_integrase"/>
    <property type="match status" value="1"/>
</dbReference>
<dbReference type="InterPro" id="IPR002104">
    <property type="entry name" value="Integrase_catalytic"/>
</dbReference>
<dbReference type="Pfam" id="PF12167">
    <property type="entry name" value="Arm-DNA-bind_2"/>
    <property type="match status" value="1"/>
</dbReference>
<keyword evidence="1" id="KW-0229">DNA integration</keyword>
<dbReference type="CDD" id="cd01189">
    <property type="entry name" value="INT_ICEBs1_C_like"/>
    <property type="match status" value="1"/>
</dbReference>
<dbReference type="InterPro" id="IPR011010">
    <property type="entry name" value="DNA_brk_join_enz"/>
</dbReference>
<dbReference type="Gene3D" id="1.10.443.10">
    <property type="entry name" value="Intergrase catalytic core"/>
    <property type="match status" value="1"/>
</dbReference>
<reference evidence="7" key="1">
    <citation type="submission" date="2022-09" db="EMBL/GenBank/DDBJ databases">
        <title>Novosphingobium sp. Nov., a polycyclic aromatic hydrocarbon-degrading bacterium isolated form mangrove sediments in HongKong.</title>
        <authorList>
            <person name="Hu Z."/>
        </authorList>
    </citation>
    <scope>NUCLEOTIDE SEQUENCE</scope>
    <source>
        <strain evidence="7">HK4-1</strain>
    </source>
</reference>
<comment type="caution">
    <text evidence="7">The sequence shown here is derived from an EMBL/GenBank/DDBJ whole genome shotgun (WGS) entry which is preliminary data.</text>
</comment>
<keyword evidence="8" id="KW-1185">Reference proteome</keyword>
<evidence type="ECO:0000256" key="1">
    <source>
        <dbReference type="ARBA" id="ARBA00022908"/>
    </source>
</evidence>
<keyword evidence="3" id="KW-0233">DNA recombination</keyword>
<dbReference type="RefSeq" id="WP_013833535.1">
    <property type="nucleotide sequence ID" value="NZ_JANZXA010000010.1"/>
</dbReference>
<evidence type="ECO:0000256" key="2">
    <source>
        <dbReference type="ARBA" id="ARBA00023125"/>
    </source>
</evidence>
<evidence type="ECO:0000259" key="5">
    <source>
        <dbReference type="PROSITE" id="PS51898"/>
    </source>
</evidence>
<dbReference type="InterPro" id="IPR022000">
    <property type="entry name" value="Min27-like_integrase_DNA_bind"/>
</dbReference>
<sequence>MGRRGRGSGVEPLKSCIRVTFVWLGRRCRETLDLQPTPANIKAAERLMAKVFQEIELGVFDYETTFPKSAQTAGVRGFTTIAREWLETVTAEKSTMQGYTAAIEKIWGPAFGERQLASIKPSEIKREIAKLAKRVSGKTVNNNLIPLRAIFATAVDDGIIDRSPLERIRNLSHQAPMPDPFDREEMERILVYLRDYFDQQVWNWYEFAFGTGMRPSEQIVVQWSDIDWKRRTIRVQRARVRHVLKSTKTRSARDVDLTSRMIAVLQRQKVHSFMRGADTPVFINPVTNTPWPDVQDQRKLYFHPALRALGIRSRDAYQTRHTYATTALMAGVNPAYISRQLGHRSAAMLFKHYSKWIDGADGGREAAKLEVLYSSDEGGSARAEQA</sequence>
<gene>
    <name evidence="7" type="ORF">NZK81_15020</name>
</gene>
<keyword evidence="2 4" id="KW-0238">DNA-binding</keyword>
<dbReference type="PANTHER" id="PTHR30349">
    <property type="entry name" value="PHAGE INTEGRASE-RELATED"/>
    <property type="match status" value="1"/>
</dbReference>
<accession>A0ABT2I7R9</accession>
<dbReference type="PANTHER" id="PTHR30349:SF36">
    <property type="entry name" value="PROPHAGE INTEGRASE INTR-RELATED"/>
    <property type="match status" value="1"/>
</dbReference>
<evidence type="ECO:0000256" key="3">
    <source>
        <dbReference type="ARBA" id="ARBA00023172"/>
    </source>
</evidence>
<dbReference type="InterPro" id="IPR044068">
    <property type="entry name" value="CB"/>
</dbReference>
<feature type="domain" description="Core-binding (CB)" evidence="6">
    <location>
        <begin position="76"/>
        <end position="155"/>
    </location>
</feature>
<evidence type="ECO:0000313" key="7">
    <source>
        <dbReference type="EMBL" id="MCT2400863.1"/>
    </source>
</evidence>
<dbReference type="Proteomes" id="UP001165583">
    <property type="component" value="Unassembled WGS sequence"/>
</dbReference>